<proteinExistence type="predicted"/>
<dbReference type="eggNOG" id="KOG2497">
    <property type="taxonomic scope" value="Eukaryota"/>
</dbReference>
<dbReference type="CDD" id="cd02440">
    <property type="entry name" value="AdoMet_MTases"/>
    <property type="match status" value="1"/>
</dbReference>
<dbReference type="Gene3D" id="3.40.50.150">
    <property type="entry name" value="Vaccinia Virus protein VP39"/>
    <property type="match status" value="1"/>
</dbReference>
<dbReference type="SUPFAM" id="SSF53335">
    <property type="entry name" value="S-adenosyl-L-methionine-dependent methyltransferases"/>
    <property type="match status" value="1"/>
</dbReference>
<dbReference type="FunCoup" id="F4W6B5">
    <property type="interactions" value="564"/>
</dbReference>
<dbReference type="OrthoDB" id="46564at2759"/>
<dbReference type="AlphaFoldDB" id="F4W6B5"/>
<dbReference type="Pfam" id="PF10294">
    <property type="entry name" value="Methyltransf_16"/>
    <property type="match status" value="1"/>
</dbReference>
<organism evidence="2">
    <name type="scientific">Acromyrmex echinatior</name>
    <name type="common">Panamanian leafcutter ant</name>
    <name type="synonym">Acromyrmex octospinosus echinatior</name>
    <dbReference type="NCBI Taxonomy" id="103372"/>
    <lineage>
        <taxon>Eukaryota</taxon>
        <taxon>Metazoa</taxon>
        <taxon>Ecdysozoa</taxon>
        <taxon>Arthropoda</taxon>
        <taxon>Hexapoda</taxon>
        <taxon>Insecta</taxon>
        <taxon>Pterygota</taxon>
        <taxon>Neoptera</taxon>
        <taxon>Endopterygota</taxon>
        <taxon>Hymenoptera</taxon>
        <taxon>Apocrita</taxon>
        <taxon>Aculeata</taxon>
        <taxon>Formicoidea</taxon>
        <taxon>Formicidae</taxon>
        <taxon>Myrmicinae</taxon>
        <taxon>Acromyrmex</taxon>
    </lineage>
</organism>
<dbReference type="PANTHER" id="PTHR23108:SF0">
    <property type="entry name" value="METHYLTRANSFERASE-LIKE PROTEIN 22"/>
    <property type="match status" value="1"/>
</dbReference>
<dbReference type="GO" id="GO:0008276">
    <property type="term" value="F:protein methyltransferase activity"/>
    <property type="evidence" value="ECO:0007669"/>
    <property type="project" value="InterPro"/>
</dbReference>
<evidence type="ECO:0000313" key="2">
    <source>
        <dbReference type="Proteomes" id="UP000007755"/>
    </source>
</evidence>
<sequence>MSERDAASASWLEAEVLESRLALAPRPHTRGITTMHKVTSEIYTENDQISEELDNGNAVTEFTFKCPSYMIEAASTAEPLNYDSDDDLDVDRDKEGVILIEHSVSTELNLVGLQVWRAAFLLADYILSHQDLFRNQIILELGSGVGLTSIVASYLAKEVICTDINAGDILNLIERNFLRNYTYVRSGFHIEEVNFLNLEWPKKLEEKLQSANIVLAADVIYDDKITDGFVRTLTKLLYTKKKKIIYIALEKRYVFTVADLDTIAPMYEEFLRCVEKYKMNWSVDYINIDFPRYFKYDRVKHLVLMKIQNNTRSVAHT</sequence>
<dbReference type="STRING" id="103372.F4W6B5"/>
<keyword evidence="2" id="KW-1185">Reference proteome</keyword>
<dbReference type="InterPro" id="IPR019410">
    <property type="entry name" value="Methyltransf_16"/>
</dbReference>
<protein>
    <submittedName>
        <fullName evidence="1">Uncharacterized protein C16orf68</fullName>
    </submittedName>
</protein>
<name>F4W6B5_ACREC</name>
<dbReference type="InterPro" id="IPR029063">
    <property type="entry name" value="SAM-dependent_MTases_sf"/>
</dbReference>
<accession>F4W6B5</accession>
<dbReference type="Proteomes" id="UP000007755">
    <property type="component" value="Unassembled WGS sequence"/>
</dbReference>
<gene>
    <name evidence="1" type="ORF">G5I_01009</name>
</gene>
<dbReference type="InParanoid" id="F4W6B5"/>
<dbReference type="InterPro" id="IPR038899">
    <property type="entry name" value="METTL22"/>
</dbReference>
<dbReference type="EMBL" id="GL887707">
    <property type="protein sequence ID" value="EGI70250.1"/>
    <property type="molecule type" value="Genomic_DNA"/>
</dbReference>
<evidence type="ECO:0000313" key="1">
    <source>
        <dbReference type="EMBL" id="EGI70250.1"/>
    </source>
</evidence>
<reference evidence="1" key="1">
    <citation type="submission" date="2011-02" db="EMBL/GenBank/DDBJ databases">
        <title>The genome of the leaf-cutting ant Acromyrmex echinatior suggests key adaptations to social evolution and fungus farming.</title>
        <authorList>
            <person name="Nygaard S."/>
            <person name="Zhang G."/>
        </authorList>
    </citation>
    <scope>NUCLEOTIDE SEQUENCE</scope>
</reference>
<dbReference type="GO" id="GO:0005634">
    <property type="term" value="C:nucleus"/>
    <property type="evidence" value="ECO:0007669"/>
    <property type="project" value="TreeGrafter"/>
</dbReference>
<dbReference type="PANTHER" id="PTHR23108">
    <property type="entry name" value="METHYLTRANSFERASE-RELATED"/>
    <property type="match status" value="1"/>
</dbReference>